<dbReference type="Gene3D" id="3.30.200.20">
    <property type="entry name" value="Phosphorylase Kinase, domain 1"/>
    <property type="match status" value="1"/>
</dbReference>
<feature type="domain" description="Apple" evidence="24">
    <location>
        <begin position="324"/>
        <end position="404"/>
    </location>
</feature>
<dbReference type="Gene3D" id="2.90.10.10">
    <property type="entry name" value="Bulb-type lectin domain"/>
    <property type="match status" value="1"/>
</dbReference>
<dbReference type="FunFam" id="3.30.200.20:FF:000145">
    <property type="entry name" value="receptor-like serine/threonine-protein kinase SD1-8"/>
    <property type="match status" value="1"/>
</dbReference>
<dbReference type="InterPro" id="IPR000719">
    <property type="entry name" value="Prot_kinase_dom"/>
</dbReference>
<keyword evidence="6 19" id="KW-0808">Transferase</keyword>
<dbReference type="InterPro" id="IPR011009">
    <property type="entry name" value="Kinase-like_dom_sf"/>
</dbReference>
<dbReference type="GO" id="GO:0005524">
    <property type="term" value="F:ATP binding"/>
    <property type="evidence" value="ECO:0007669"/>
    <property type="project" value="UniProtKB-UniRule"/>
</dbReference>
<evidence type="ECO:0000256" key="13">
    <source>
        <dbReference type="ARBA" id="ARBA00023136"/>
    </source>
</evidence>
<evidence type="ECO:0000256" key="11">
    <source>
        <dbReference type="ARBA" id="ARBA00022840"/>
    </source>
</evidence>
<dbReference type="PIRSF" id="PIRSF000641">
    <property type="entry name" value="SRK"/>
    <property type="match status" value="1"/>
</dbReference>
<evidence type="ECO:0000313" key="26">
    <source>
        <dbReference type="Proteomes" id="UP001642260"/>
    </source>
</evidence>
<evidence type="ECO:0000256" key="14">
    <source>
        <dbReference type="ARBA" id="ARBA00023157"/>
    </source>
</evidence>
<dbReference type="CDD" id="cd14066">
    <property type="entry name" value="STKc_IRAK"/>
    <property type="match status" value="1"/>
</dbReference>
<gene>
    <name evidence="25" type="ORF">ERUC_LOCUS28784</name>
</gene>
<protein>
    <recommendedName>
        <fullName evidence="19">Receptor-like serine/threonine-protein kinase</fullName>
        <ecNumber evidence="19">2.7.11.1</ecNumber>
    </recommendedName>
</protein>
<dbReference type="Pfam" id="PF11883">
    <property type="entry name" value="DUF3403"/>
    <property type="match status" value="1"/>
</dbReference>
<dbReference type="EC" id="2.7.11.1" evidence="19"/>
<keyword evidence="9 19" id="KW-0547">Nucleotide-binding</keyword>
<comment type="caution">
    <text evidence="25">The sequence shown here is derived from an EMBL/GenBank/DDBJ whole genome shotgun (WGS) entry which is preliminary data.</text>
</comment>
<evidence type="ECO:0000256" key="5">
    <source>
        <dbReference type="ARBA" id="ARBA00022536"/>
    </source>
</evidence>
<dbReference type="GO" id="GO:0060320">
    <property type="term" value="P:rejection of self pollen"/>
    <property type="evidence" value="ECO:0007669"/>
    <property type="project" value="UniProtKB-KW"/>
</dbReference>
<dbReference type="InterPro" id="IPR001245">
    <property type="entry name" value="Ser-Thr/Tyr_kinase_cat_dom"/>
</dbReference>
<evidence type="ECO:0000256" key="6">
    <source>
        <dbReference type="ARBA" id="ARBA00022679"/>
    </source>
</evidence>
<keyword evidence="8" id="KW-0732">Signal</keyword>
<evidence type="ECO:0000256" key="9">
    <source>
        <dbReference type="ARBA" id="ARBA00022741"/>
    </source>
</evidence>
<keyword evidence="4 19" id="KW-0723">Serine/threonine-protein kinase</keyword>
<keyword evidence="7 21" id="KW-0812">Transmembrane</keyword>
<dbReference type="InterPro" id="IPR000858">
    <property type="entry name" value="S_locus_glycoprot_dom"/>
</dbReference>
<organism evidence="25 26">
    <name type="scientific">Eruca vesicaria subsp. sativa</name>
    <name type="common">Garden rocket</name>
    <name type="synonym">Eruca sativa</name>
    <dbReference type="NCBI Taxonomy" id="29727"/>
    <lineage>
        <taxon>Eukaryota</taxon>
        <taxon>Viridiplantae</taxon>
        <taxon>Streptophyta</taxon>
        <taxon>Embryophyta</taxon>
        <taxon>Tracheophyta</taxon>
        <taxon>Spermatophyta</taxon>
        <taxon>Magnoliopsida</taxon>
        <taxon>eudicotyledons</taxon>
        <taxon>Gunneridae</taxon>
        <taxon>Pentapetalae</taxon>
        <taxon>rosids</taxon>
        <taxon>malvids</taxon>
        <taxon>Brassicales</taxon>
        <taxon>Brassicaceae</taxon>
        <taxon>Brassiceae</taxon>
        <taxon>Eruca</taxon>
    </lineage>
</organism>
<keyword evidence="10 19" id="KW-0418">Kinase</keyword>
<evidence type="ECO:0000256" key="2">
    <source>
        <dbReference type="ARBA" id="ARBA00022471"/>
    </source>
</evidence>
<dbReference type="EMBL" id="CAKOAT010351820">
    <property type="protein sequence ID" value="CAH8363028.1"/>
    <property type="molecule type" value="Genomic_DNA"/>
</dbReference>
<evidence type="ECO:0000256" key="8">
    <source>
        <dbReference type="ARBA" id="ARBA00022729"/>
    </source>
</evidence>
<proteinExistence type="inferred from homology"/>
<evidence type="ECO:0000259" key="24">
    <source>
        <dbReference type="PROSITE" id="PS50948"/>
    </source>
</evidence>
<evidence type="ECO:0000256" key="15">
    <source>
        <dbReference type="ARBA" id="ARBA00023170"/>
    </source>
</evidence>
<comment type="subcellular location">
    <subcellularLocation>
        <location evidence="1">Cell membrane</location>
        <topology evidence="1">Single-pass type I membrane protein</topology>
    </subcellularLocation>
</comment>
<dbReference type="PROSITE" id="PS00107">
    <property type="entry name" value="PROTEIN_KINASE_ATP"/>
    <property type="match status" value="1"/>
</dbReference>
<keyword evidence="16" id="KW-0325">Glycoprotein</keyword>
<evidence type="ECO:0000256" key="19">
    <source>
        <dbReference type="PIRNR" id="PIRNR000641"/>
    </source>
</evidence>
<dbReference type="FunFam" id="1.10.510.10:FF:000060">
    <property type="entry name" value="G-type lectin S-receptor-like serine/threonine-protein kinase"/>
    <property type="match status" value="1"/>
</dbReference>
<name>A0ABC8KZY8_ERUVS</name>
<feature type="domain" description="Protein kinase" evidence="22">
    <location>
        <begin position="502"/>
        <end position="757"/>
    </location>
</feature>
<keyword evidence="11 19" id="KW-0067">ATP-binding</keyword>
<dbReference type="Pfam" id="PF01453">
    <property type="entry name" value="B_lectin"/>
    <property type="match status" value="1"/>
</dbReference>
<dbReference type="Gene3D" id="1.10.510.10">
    <property type="entry name" value="Transferase(Phosphotransferase) domain 1"/>
    <property type="match status" value="1"/>
</dbReference>
<evidence type="ECO:0000259" key="23">
    <source>
        <dbReference type="PROSITE" id="PS50927"/>
    </source>
</evidence>
<evidence type="ECO:0000256" key="1">
    <source>
        <dbReference type="ARBA" id="ARBA00004251"/>
    </source>
</evidence>
<dbReference type="SUPFAM" id="SSF56112">
    <property type="entry name" value="Protein kinase-like (PK-like)"/>
    <property type="match status" value="1"/>
</dbReference>
<dbReference type="GO" id="GO:0004674">
    <property type="term" value="F:protein serine/threonine kinase activity"/>
    <property type="evidence" value="ECO:0007669"/>
    <property type="project" value="UniProtKB-KW"/>
</dbReference>
<evidence type="ECO:0000259" key="22">
    <source>
        <dbReference type="PROSITE" id="PS50011"/>
    </source>
</evidence>
<comment type="catalytic activity">
    <reaction evidence="18 19">
        <text>L-seryl-[protein] + ATP = O-phospho-L-seryl-[protein] + ADP + H(+)</text>
        <dbReference type="Rhea" id="RHEA:17989"/>
        <dbReference type="Rhea" id="RHEA-COMP:9863"/>
        <dbReference type="Rhea" id="RHEA-COMP:11604"/>
        <dbReference type="ChEBI" id="CHEBI:15378"/>
        <dbReference type="ChEBI" id="CHEBI:29999"/>
        <dbReference type="ChEBI" id="CHEBI:30616"/>
        <dbReference type="ChEBI" id="CHEBI:83421"/>
        <dbReference type="ChEBI" id="CHEBI:456216"/>
        <dbReference type="EC" id="2.7.11.1"/>
    </reaction>
</comment>
<keyword evidence="13 21" id="KW-0472">Membrane</keyword>
<keyword evidence="5" id="KW-0245">EGF-like domain</keyword>
<dbReference type="Pfam" id="PF00954">
    <property type="entry name" value="S_locus_glycop"/>
    <property type="match status" value="1"/>
</dbReference>
<dbReference type="CDD" id="cd00028">
    <property type="entry name" value="B_lectin"/>
    <property type="match status" value="1"/>
</dbReference>
<dbReference type="SMART" id="SM00108">
    <property type="entry name" value="B_lectin"/>
    <property type="match status" value="1"/>
</dbReference>
<evidence type="ECO:0000256" key="18">
    <source>
        <dbReference type="ARBA" id="ARBA00048679"/>
    </source>
</evidence>
<keyword evidence="2" id="KW-0713">Self-incompatibility</keyword>
<dbReference type="InterPro" id="IPR008271">
    <property type="entry name" value="Ser/Thr_kinase_AS"/>
</dbReference>
<dbReference type="SMART" id="SM00473">
    <property type="entry name" value="PAN_AP"/>
    <property type="match status" value="1"/>
</dbReference>
<keyword evidence="15" id="KW-0675">Receptor</keyword>
<comment type="similarity">
    <text evidence="19">Belongs to the protein kinase superfamily. Ser/Thr protein kinase family.</text>
</comment>
<feature type="binding site" evidence="20">
    <location>
        <position position="530"/>
    </location>
    <ligand>
        <name>ATP</name>
        <dbReference type="ChEBI" id="CHEBI:30616"/>
    </ligand>
</feature>
<dbReference type="Pfam" id="PF08276">
    <property type="entry name" value="PAN_2"/>
    <property type="match status" value="1"/>
</dbReference>
<keyword evidence="14" id="KW-1015">Disulfide bond</keyword>
<evidence type="ECO:0000256" key="4">
    <source>
        <dbReference type="ARBA" id="ARBA00022527"/>
    </source>
</evidence>
<keyword evidence="12 21" id="KW-1133">Transmembrane helix</keyword>
<dbReference type="Proteomes" id="UP001642260">
    <property type="component" value="Unassembled WGS sequence"/>
</dbReference>
<evidence type="ECO:0000256" key="7">
    <source>
        <dbReference type="ARBA" id="ARBA00022692"/>
    </source>
</evidence>
<accession>A0ABC8KZY8</accession>
<evidence type="ECO:0000256" key="21">
    <source>
        <dbReference type="SAM" id="Phobius"/>
    </source>
</evidence>
<evidence type="ECO:0000313" key="25">
    <source>
        <dbReference type="EMBL" id="CAH8363028.1"/>
    </source>
</evidence>
<dbReference type="CDD" id="cd01098">
    <property type="entry name" value="PAN_AP_plant"/>
    <property type="match status" value="1"/>
</dbReference>
<dbReference type="Pfam" id="PF07714">
    <property type="entry name" value="PK_Tyr_Ser-Thr"/>
    <property type="match status" value="1"/>
</dbReference>
<dbReference type="AlphaFoldDB" id="A0ABC8KZY8"/>
<feature type="transmembrane region" description="Helical" evidence="21">
    <location>
        <begin position="423"/>
        <end position="443"/>
    </location>
</feature>
<dbReference type="PROSITE" id="PS50011">
    <property type="entry name" value="PROTEIN_KINASE_DOM"/>
    <property type="match status" value="1"/>
</dbReference>
<dbReference type="SUPFAM" id="SSF51110">
    <property type="entry name" value="alpha-D-mannose-specific plant lectins"/>
    <property type="match status" value="1"/>
</dbReference>
<evidence type="ECO:0000256" key="3">
    <source>
        <dbReference type="ARBA" id="ARBA00022475"/>
    </source>
</evidence>
<dbReference type="InterPro" id="IPR001480">
    <property type="entry name" value="Bulb-type_lectin_dom"/>
</dbReference>
<dbReference type="PANTHER" id="PTHR27002">
    <property type="entry name" value="RECEPTOR-LIKE SERINE/THREONINE-PROTEIN KINASE SD1-8"/>
    <property type="match status" value="1"/>
</dbReference>
<comment type="catalytic activity">
    <reaction evidence="17 19">
        <text>L-threonyl-[protein] + ATP = O-phospho-L-threonyl-[protein] + ADP + H(+)</text>
        <dbReference type="Rhea" id="RHEA:46608"/>
        <dbReference type="Rhea" id="RHEA-COMP:11060"/>
        <dbReference type="Rhea" id="RHEA-COMP:11605"/>
        <dbReference type="ChEBI" id="CHEBI:15378"/>
        <dbReference type="ChEBI" id="CHEBI:30013"/>
        <dbReference type="ChEBI" id="CHEBI:30616"/>
        <dbReference type="ChEBI" id="CHEBI:61977"/>
        <dbReference type="ChEBI" id="CHEBI:456216"/>
        <dbReference type="EC" id="2.7.11.1"/>
    </reaction>
</comment>
<evidence type="ECO:0000256" key="12">
    <source>
        <dbReference type="ARBA" id="ARBA00022989"/>
    </source>
</evidence>
<dbReference type="Pfam" id="PF12398">
    <property type="entry name" value="DUF3660"/>
    <property type="match status" value="1"/>
</dbReference>
<keyword evidence="26" id="KW-1185">Reference proteome</keyword>
<dbReference type="PANTHER" id="PTHR27002:SF956">
    <property type="entry name" value="PROTEIN KINASE DOMAIN-CONTAINING PROTEIN"/>
    <property type="match status" value="1"/>
</dbReference>
<evidence type="ECO:0000256" key="16">
    <source>
        <dbReference type="ARBA" id="ARBA00023180"/>
    </source>
</evidence>
<dbReference type="InterPro" id="IPR022126">
    <property type="entry name" value="S-locus_recpt_kinase"/>
</dbReference>
<dbReference type="PROSITE" id="PS50927">
    <property type="entry name" value="BULB_LECTIN"/>
    <property type="match status" value="1"/>
</dbReference>
<dbReference type="InterPro" id="IPR003609">
    <property type="entry name" value="Pan_app"/>
</dbReference>
<dbReference type="InterPro" id="IPR021820">
    <property type="entry name" value="S-locus_recpt_kinase_C"/>
</dbReference>
<keyword evidence="3" id="KW-1003">Cell membrane</keyword>
<feature type="domain" description="Bulb-type lectin" evidence="23">
    <location>
        <begin position="8"/>
        <end position="130"/>
    </location>
</feature>
<dbReference type="InterPro" id="IPR036426">
    <property type="entry name" value="Bulb-type_lectin_dom_sf"/>
</dbReference>
<evidence type="ECO:0000256" key="17">
    <source>
        <dbReference type="ARBA" id="ARBA00047899"/>
    </source>
</evidence>
<dbReference type="InterPro" id="IPR017441">
    <property type="entry name" value="Protein_kinase_ATP_BS"/>
</dbReference>
<evidence type="ECO:0000256" key="20">
    <source>
        <dbReference type="PROSITE-ProRule" id="PRU10141"/>
    </source>
</evidence>
<dbReference type="PROSITE" id="PS50948">
    <property type="entry name" value="PAN"/>
    <property type="match status" value="1"/>
</dbReference>
<dbReference type="SMART" id="SM00220">
    <property type="entry name" value="S_TKc"/>
    <property type="match status" value="1"/>
</dbReference>
<dbReference type="InterPro" id="IPR024171">
    <property type="entry name" value="SRK-like_kinase"/>
</dbReference>
<sequence>MDYRTQHFACLLESLTISSKRTLVSPGGVFELGFFKPSGRSRWYLGIWYKKVSWKTYAWVANRDNPLTNSIGTLKIYGNNLVLLGQSNNTVWSTNLTRGNARSSVRAELLPNGNFVMRYSDNKDSSGYLWQSFDFPTDTLLPEMKLGYDFKTGRNRFLTSWRSLDDPSSGNYTYKLDIQRGMPEFILMNRLFEMQRSGPWNGIEFSGIPEMQGINYMVYNYTENSEEITYSFHMTNQSIYSRLTVSYLRLYRFTWIPPSLVWSQFWGLPVDACDALYFCGSYAYCDISTSPNCNCIRGFIPKFPQQWDLRDGTDGCVRRTRLSCSGDGFFQLNNMKLPDTKTATVDRTIDVKKCEERCLSDCNCTSFATADVRNGGSGCVFWTGELVEFRKDAVGGQDLYVRLNTADQDFPSGEKRDRTGKTIGWSIGVTVMLILSVIVFCFWKRRRKQAKADATSIVVNQVLMNEVVLPRKKINLSGEDEVKDLELPLIDFETVVTATEQFSDFNKVGKGGFGVVYKGRLVDGHEIAVKRLSEMSTQGTNEFMNEVRLIAKLQHNNLVRLLGCCVYEDEKILIYEYLENLSLDSHLFNETRSCLLNWQMRFDIINGIARGLLYLHQDSRFRIIHRDLKASNVLLDKDMTPKISDFGMARIFGRDETEANTRKVVGTYGYMSPEYAMNGTFSMKSDVFSFGVLLLEIICGKRNKGFCDSDSNLNLLGCVWRNWKDGQALEIVDRVIIDSSSATFRPSEILRCLQIGLLCVQERVEDRPLMSSVVLMLGSEAALIPQPKQPGYCVIGSSLKTYSTWHEDEFATMNQITMSIIEAR</sequence>
<dbReference type="GO" id="GO:0005886">
    <property type="term" value="C:plasma membrane"/>
    <property type="evidence" value="ECO:0007669"/>
    <property type="project" value="UniProtKB-SubCell"/>
</dbReference>
<evidence type="ECO:0000256" key="10">
    <source>
        <dbReference type="ARBA" id="ARBA00022777"/>
    </source>
</evidence>
<dbReference type="PROSITE" id="PS00108">
    <property type="entry name" value="PROTEIN_KINASE_ST"/>
    <property type="match status" value="1"/>
</dbReference>
<reference evidence="25 26" key="1">
    <citation type="submission" date="2022-03" db="EMBL/GenBank/DDBJ databases">
        <authorList>
            <person name="Macdonald S."/>
            <person name="Ahmed S."/>
            <person name="Newling K."/>
        </authorList>
    </citation>
    <scope>NUCLEOTIDE SEQUENCE [LARGE SCALE GENOMIC DNA]</scope>
</reference>